<protein>
    <submittedName>
        <fullName evidence="4">Uncharacterized protein</fullName>
    </submittedName>
</protein>
<dbReference type="Proteomes" id="UP000663836">
    <property type="component" value="Unassembled WGS sequence"/>
</dbReference>
<feature type="region of interest" description="Disordered" evidence="1">
    <location>
        <begin position="324"/>
        <end position="348"/>
    </location>
</feature>
<comment type="caution">
    <text evidence="4">The sequence shown here is derived from an EMBL/GenBank/DDBJ whole genome shotgun (WGS) entry which is preliminary data.</text>
</comment>
<feature type="region of interest" description="Disordered" evidence="1">
    <location>
        <begin position="89"/>
        <end position="123"/>
    </location>
</feature>
<dbReference type="EMBL" id="CAJOBD010000635">
    <property type="protein sequence ID" value="CAF3699241.1"/>
    <property type="molecule type" value="Genomic_DNA"/>
</dbReference>
<accession>A0A815YA27</accession>
<reference evidence="4" key="1">
    <citation type="submission" date="2021-02" db="EMBL/GenBank/DDBJ databases">
        <authorList>
            <person name="Nowell W R."/>
        </authorList>
    </citation>
    <scope>NUCLEOTIDE SEQUENCE</scope>
</reference>
<feature type="compositionally biased region" description="Basic residues" evidence="1">
    <location>
        <begin position="338"/>
        <end position="348"/>
    </location>
</feature>
<evidence type="ECO:0000313" key="5">
    <source>
        <dbReference type="EMBL" id="CAF3699241.1"/>
    </source>
</evidence>
<dbReference type="Proteomes" id="UP000663864">
    <property type="component" value="Unassembled WGS sequence"/>
</dbReference>
<gene>
    <name evidence="5" type="ORF">JBS370_LOCUS9394</name>
    <name evidence="4" type="ORF">JXQ802_LOCUS44923</name>
    <name evidence="2" type="ORF">PYM288_LOCUS29452</name>
    <name evidence="3" type="ORF">ZHD862_LOCUS29339</name>
</gene>
<keyword evidence="6" id="KW-1185">Reference proteome</keyword>
<proteinExistence type="predicted"/>
<dbReference type="EMBL" id="CAJNOT010002577">
    <property type="protein sequence ID" value="CAF1327438.1"/>
    <property type="molecule type" value="Genomic_DNA"/>
</dbReference>
<evidence type="ECO:0000313" key="3">
    <source>
        <dbReference type="EMBL" id="CAF1327438.1"/>
    </source>
</evidence>
<evidence type="ECO:0000313" key="4">
    <source>
        <dbReference type="EMBL" id="CAF1567988.1"/>
    </source>
</evidence>
<dbReference type="EMBL" id="CAJNOL010003590">
    <property type="protein sequence ID" value="CAF1567988.1"/>
    <property type="molecule type" value="Genomic_DNA"/>
</dbReference>
<dbReference type="AlphaFoldDB" id="A0A815YA27"/>
<dbReference type="Proteomes" id="UP000663854">
    <property type="component" value="Unassembled WGS sequence"/>
</dbReference>
<sequence>MTATRATTTISLPKNKTGLFAGDTIQEVKSIKNQPIIVSRQSHHTTSTNQLSISSEQKHSKIQQYYRVDRKNNTTNNFFLSKNVLRTGFRPSPIRRQKLHETNSSTHRDLKDSSPKQSFIPSRTSNKLRSEIDHLNNKLKIHGDVNKILRTQHNRDTLSTPRSALSYSTSNRISSACTNYLVDGSHQRYPSAITNNTIHTLISIPGTMDIYSKSTQSLSGITESSPIINAEDNNQHEINHPITHAYQIPQQSNVGNEIIFPLNLSPSLLSNKSYSKRKDHRSKGTKSGSSPFYVMYFTNLTMQQQHSNNNNENDKRPLSISATAIRKEPINSRTSTSHSRRQSIRKHVNTPVNSNTYLTIDDNDSTPNTTSYYNNKRFSAKITEFENENSHLLKDILRTTSWNHLQV</sequence>
<organism evidence="4 6">
    <name type="scientific">Rotaria sordida</name>
    <dbReference type="NCBI Taxonomy" id="392033"/>
    <lineage>
        <taxon>Eukaryota</taxon>
        <taxon>Metazoa</taxon>
        <taxon>Spiralia</taxon>
        <taxon>Gnathifera</taxon>
        <taxon>Rotifera</taxon>
        <taxon>Eurotatoria</taxon>
        <taxon>Bdelloidea</taxon>
        <taxon>Philodinida</taxon>
        <taxon>Philodinidae</taxon>
        <taxon>Rotaria</taxon>
    </lineage>
</organism>
<evidence type="ECO:0000313" key="2">
    <source>
        <dbReference type="EMBL" id="CAF1292149.1"/>
    </source>
</evidence>
<evidence type="ECO:0000313" key="6">
    <source>
        <dbReference type="Proteomes" id="UP000663870"/>
    </source>
</evidence>
<dbReference type="EMBL" id="CAJNOH010002420">
    <property type="protein sequence ID" value="CAF1292149.1"/>
    <property type="molecule type" value="Genomic_DNA"/>
</dbReference>
<dbReference type="Proteomes" id="UP000663870">
    <property type="component" value="Unassembled WGS sequence"/>
</dbReference>
<evidence type="ECO:0000256" key="1">
    <source>
        <dbReference type="SAM" id="MobiDB-lite"/>
    </source>
</evidence>
<name>A0A815YA27_9BILA</name>